<dbReference type="HOGENOM" id="CLU_2472316_0_0_1"/>
<accession>A0A0D9XY15</accession>
<reference evidence="2" key="3">
    <citation type="submission" date="2015-04" db="UniProtKB">
        <authorList>
            <consortium name="EnsemblPlants"/>
        </authorList>
    </citation>
    <scope>IDENTIFICATION</scope>
</reference>
<reference evidence="2 3" key="1">
    <citation type="submission" date="2012-08" db="EMBL/GenBank/DDBJ databases">
        <title>Oryza genome evolution.</title>
        <authorList>
            <person name="Wing R.A."/>
        </authorList>
    </citation>
    <scope>NUCLEOTIDE SEQUENCE</scope>
</reference>
<sequence>MSKTKASAAAEMITKKPRLGDSTAADGSPTVEDEATVAALGPVSCGRQESRRSNVVRGRPKLVGNPSISLHKGSGPIVSASHPAPSTE</sequence>
<evidence type="ECO:0000256" key="1">
    <source>
        <dbReference type="SAM" id="MobiDB-lite"/>
    </source>
</evidence>
<keyword evidence="3" id="KW-1185">Reference proteome</keyword>
<reference evidence="3" key="2">
    <citation type="submission" date="2013-12" db="EMBL/GenBank/DDBJ databases">
        <authorList>
            <person name="Yu Y."/>
            <person name="Lee S."/>
            <person name="de Baynast K."/>
            <person name="Wissotski M."/>
            <person name="Liu L."/>
            <person name="Talag J."/>
            <person name="Goicoechea J."/>
            <person name="Angelova A."/>
            <person name="Jetty R."/>
            <person name="Kudrna D."/>
            <person name="Golser W."/>
            <person name="Rivera L."/>
            <person name="Zhang J."/>
            <person name="Wing R."/>
        </authorList>
    </citation>
    <scope>NUCLEOTIDE SEQUENCE</scope>
</reference>
<feature type="region of interest" description="Disordered" evidence="1">
    <location>
        <begin position="1"/>
        <end position="32"/>
    </location>
</feature>
<dbReference type="Gramene" id="LPERR12G06000.1">
    <property type="protein sequence ID" value="LPERR12G06000.1"/>
    <property type="gene ID" value="LPERR12G06000"/>
</dbReference>
<organism evidence="2 3">
    <name type="scientific">Leersia perrieri</name>
    <dbReference type="NCBI Taxonomy" id="77586"/>
    <lineage>
        <taxon>Eukaryota</taxon>
        <taxon>Viridiplantae</taxon>
        <taxon>Streptophyta</taxon>
        <taxon>Embryophyta</taxon>
        <taxon>Tracheophyta</taxon>
        <taxon>Spermatophyta</taxon>
        <taxon>Magnoliopsida</taxon>
        <taxon>Liliopsida</taxon>
        <taxon>Poales</taxon>
        <taxon>Poaceae</taxon>
        <taxon>BOP clade</taxon>
        <taxon>Oryzoideae</taxon>
        <taxon>Oryzeae</taxon>
        <taxon>Oryzinae</taxon>
        <taxon>Leersia</taxon>
    </lineage>
</organism>
<dbReference type="AlphaFoldDB" id="A0A0D9XY15"/>
<proteinExistence type="predicted"/>
<evidence type="ECO:0000313" key="3">
    <source>
        <dbReference type="Proteomes" id="UP000032180"/>
    </source>
</evidence>
<dbReference type="Proteomes" id="UP000032180">
    <property type="component" value="Chromosome 12"/>
</dbReference>
<protein>
    <submittedName>
        <fullName evidence="2">Uncharacterized protein</fullName>
    </submittedName>
</protein>
<evidence type="ECO:0000313" key="2">
    <source>
        <dbReference type="EnsemblPlants" id="LPERR12G06000.1"/>
    </source>
</evidence>
<dbReference type="EnsemblPlants" id="LPERR12G06000.1">
    <property type="protein sequence ID" value="LPERR12G06000.1"/>
    <property type="gene ID" value="LPERR12G06000"/>
</dbReference>
<name>A0A0D9XY15_9ORYZ</name>
<feature type="region of interest" description="Disordered" evidence="1">
    <location>
        <begin position="44"/>
        <end position="88"/>
    </location>
</feature>